<accession>A0A834F7Y5</accession>
<feature type="compositionally biased region" description="Acidic residues" evidence="1">
    <location>
        <begin position="206"/>
        <end position="223"/>
    </location>
</feature>
<proteinExistence type="predicted"/>
<feature type="region of interest" description="Disordered" evidence="1">
    <location>
        <begin position="57"/>
        <end position="86"/>
    </location>
</feature>
<evidence type="ECO:0000256" key="1">
    <source>
        <dbReference type="SAM" id="MobiDB-lite"/>
    </source>
</evidence>
<feature type="compositionally biased region" description="Basic and acidic residues" evidence="1">
    <location>
        <begin position="128"/>
        <end position="153"/>
    </location>
</feature>
<evidence type="ECO:0000313" key="3">
    <source>
        <dbReference type="Proteomes" id="UP000646548"/>
    </source>
</evidence>
<evidence type="ECO:0000313" key="2">
    <source>
        <dbReference type="EMBL" id="KAF6728285.1"/>
    </source>
</evidence>
<gene>
    <name evidence="2" type="ORF">FQA47_022938</name>
</gene>
<protein>
    <submittedName>
        <fullName evidence="2">Uncharacterized protein</fullName>
    </submittedName>
</protein>
<organism evidence="2 3">
    <name type="scientific">Oryzias melastigma</name>
    <name type="common">Marine medaka</name>
    <dbReference type="NCBI Taxonomy" id="30732"/>
    <lineage>
        <taxon>Eukaryota</taxon>
        <taxon>Metazoa</taxon>
        <taxon>Chordata</taxon>
        <taxon>Craniata</taxon>
        <taxon>Vertebrata</taxon>
        <taxon>Euteleostomi</taxon>
        <taxon>Actinopterygii</taxon>
        <taxon>Neopterygii</taxon>
        <taxon>Teleostei</taxon>
        <taxon>Neoteleostei</taxon>
        <taxon>Acanthomorphata</taxon>
        <taxon>Ovalentaria</taxon>
        <taxon>Atherinomorphae</taxon>
        <taxon>Beloniformes</taxon>
        <taxon>Adrianichthyidae</taxon>
        <taxon>Oryziinae</taxon>
        <taxon>Oryzias</taxon>
    </lineage>
</organism>
<dbReference type="AlphaFoldDB" id="A0A834F7Y5"/>
<feature type="region of interest" description="Disordered" evidence="1">
    <location>
        <begin position="128"/>
        <end position="232"/>
    </location>
</feature>
<feature type="compositionally biased region" description="Low complexity" evidence="1">
    <location>
        <begin position="70"/>
        <end position="86"/>
    </location>
</feature>
<dbReference type="Proteomes" id="UP000646548">
    <property type="component" value="Unassembled WGS sequence"/>
</dbReference>
<comment type="caution">
    <text evidence="2">The sequence shown here is derived from an EMBL/GenBank/DDBJ whole genome shotgun (WGS) entry which is preliminary data.</text>
</comment>
<dbReference type="EMBL" id="WKFB01000286">
    <property type="protein sequence ID" value="KAF6728285.1"/>
    <property type="molecule type" value="Genomic_DNA"/>
</dbReference>
<sequence length="270" mass="29756">MLFIRLLAVFLILITNTWLLFPVRSDALNRYKRSLARRADTELSRLAGEPCTVSGVSLSRRQPSFSGQHRPPAASPRTATSRRAAYSVASAPEGCAGGCRFDAPEEKGNWGDGESGAVKKGGEKFIKRLYEKDSGTRARPSNQKERGERREPAELAGRARSRFARSLAGRLRSAGDGGNSSSRKVSLHGGVLQRGDEDTQSSNDTQQEEAAEDYSGEVEEADADSWGNPVPTVPPSWMTALYFNRRQEHLQVKLRRELTSRRRSSAWSCG</sequence>
<feature type="compositionally biased region" description="Polar residues" evidence="1">
    <location>
        <begin position="57"/>
        <end position="67"/>
    </location>
</feature>
<name>A0A834F7Y5_ORYME</name>
<reference evidence="2" key="1">
    <citation type="journal article" name="BMC Genomics">
        <title>Long-read sequencing and de novo genome assembly of marine medaka (Oryzias melastigma).</title>
        <authorList>
            <person name="Liang P."/>
            <person name="Saqib H.S.A."/>
            <person name="Ni X."/>
            <person name="Shen Y."/>
        </authorList>
    </citation>
    <scope>NUCLEOTIDE SEQUENCE</scope>
    <source>
        <strain evidence="2">Bigg-433</strain>
    </source>
</reference>